<sequence length="119" mass="13168">MGGTPTVAPPSGKYEWLVIVPDKPGQQQKRLEVRPQHFAGLKNYIESGQFKSGGALLNSKPEDENDPTKFDFYGSTITIVAASREEVISILSNDIYTTSGVWDVEKAQIWPAKIAFRDP</sequence>
<accession>M7STJ6</accession>
<protein>
    <submittedName>
        <fullName evidence="2">Putative dimeric alpha-beta barrel protein</fullName>
    </submittedName>
</protein>
<keyword evidence="3" id="KW-1185">Reference proteome</keyword>
<dbReference type="Proteomes" id="UP000012174">
    <property type="component" value="Unassembled WGS sequence"/>
</dbReference>
<evidence type="ECO:0000313" key="3">
    <source>
        <dbReference type="Proteomes" id="UP000012174"/>
    </source>
</evidence>
<proteinExistence type="predicted"/>
<dbReference type="eggNOG" id="ENOG502S8X0">
    <property type="taxonomic scope" value="Eukaryota"/>
</dbReference>
<dbReference type="KEGG" id="ela:UCREL1_5158"/>
<dbReference type="InterPro" id="IPR005545">
    <property type="entry name" value="YCII"/>
</dbReference>
<dbReference type="InterPro" id="IPR051807">
    <property type="entry name" value="Sec-metab_biosynth-assoc"/>
</dbReference>
<dbReference type="SUPFAM" id="SSF54909">
    <property type="entry name" value="Dimeric alpha+beta barrel"/>
    <property type="match status" value="1"/>
</dbReference>
<dbReference type="OrthoDB" id="5519740at2759"/>
<dbReference type="Pfam" id="PF03795">
    <property type="entry name" value="YCII"/>
    <property type="match status" value="1"/>
</dbReference>
<dbReference type="PANTHER" id="PTHR33606">
    <property type="entry name" value="PROTEIN YCII"/>
    <property type="match status" value="1"/>
</dbReference>
<evidence type="ECO:0000259" key="1">
    <source>
        <dbReference type="Pfam" id="PF03795"/>
    </source>
</evidence>
<evidence type="ECO:0000313" key="2">
    <source>
        <dbReference type="EMBL" id="EMR67833.1"/>
    </source>
</evidence>
<reference evidence="3" key="1">
    <citation type="journal article" date="2013" name="Genome Announc.">
        <title>Draft genome sequence of the grapevine dieback fungus Eutypa lata UCR-EL1.</title>
        <authorList>
            <person name="Blanco-Ulate B."/>
            <person name="Rolshausen P.E."/>
            <person name="Cantu D."/>
        </authorList>
    </citation>
    <scope>NUCLEOTIDE SEQUENCE [LARGE SCALE GENOMIC DNA]</scope>
    <source>
        <strain evidence="3">UCR-EL1</strain>
    </source>
</reference>
<dbReference type="PANTHER" id="PTHR33606:SF3">
    <property type="entry name" value="PROTEIN YCII"/>
    <property type="match status" value="1"/>
</dbReference>
<dbReference type="HOGENOM" id="CLU_110355_2_4_1"/>
<dbReference type="EMBL" id="KB706345">
    <property type="protein sequence ID" value="EMR67833.1"/>
    <property type="molecule type" value="Genomic_DNA"/>
</dbReference>
<dbReference type="AlphaFoldDB" id="M7STJ6"/>
<feature type="domain" description="YCII-related" evidence="1">
    <location>
        <begin position="16"/>
        <end position="103"/>
    </location>
</feature>
<dbReference type="InterPro" id="IPR011008">
    <property type="entry name" value="Dimeric_a/b-barrel"/>
</dbReference>
<name>M7STJ6_EUTLA</name>
<dbReference type="OMA" id="ESGNWKM"/>
<dbReference type="Gene3D" id="3.30.70.1060">
    <property type="entry name" value="Dimeric alpha+beta barrel"/>
    <property type="match status" value="1"/>
</dbReference>
<gene>
    <name evidence="2" type="ORF">UCREL1_5158</name>
</gene>
<organism evidence="2 3">
    <name type="scientific">Eutypa lata (strain UCR-EL1)</name>
    <name type="common">Grapevine dieback disease fungus</name>
    <name type="synonym">Eutypa armeniacae</name>
    <dbReference type="NCBI Taxonomy" id="1287681"/>
    <lineage>
        <taxon>Eukaryota</taxon>
        <taxon>Fungi</taxon>
        <taxon>Dikarya</taxon>
        <taxon>Ascomycota</taxon>
        <taxon>Pezizomycotina</taxon>
        <taxon>Sordariomycetes</taxon>
        <taxon>Xylariomycetidae</taxon>
        <taxon>Xylariales</taxon>
        <taxon>Diatrypaceae</taxon>
        <taxon>Eutypa</taxon>
    </lineage>
</organism>